<organism evidence="1 2">
    <name type="scientific">Edwardsiella ictaluri (strain 93-146)</name>
    <dbReference type="NCBI Taxonomy" id="634503"/>
    <lineage>
        <taxon>Bacteria</taxon>
        <taxon>Pseudomonadati</taxon>
        <taxon>Pseudomonadota</taxon>
        <taxon>Gammaproteobacteria</taxon>
        <taxon>Enterobacterales</taxon>
        <taxon>Hafniaceae</taxon>
        <taxon>Edwardsiella</taxon>
    </lineage>
</organism>
<reference evidence="1 2" key="2">
    <citation type="journal article" date="2012" name="J. Bacteriol.">
        <title>Genome Sequence of Edwardsiella ictaluri 93-146, a Strain Associated with a Natural Channel Catfish Outbreak of Enteric Septicemia of Catfish.</title>
        <authorList>
            <person name="Williams M.L."/>
            <person name="Gillaspy A.F."/>
            <person name="Dyer D.W."/>
            <person name="Thune R.L."/>
            <person name="Waldbieser G.C."/>
            <person name="Schuster S.C."/>
            <person name="Gipson J."/>
            <person name="Zaitshik J."/>
            <person name="Landry C."/>
            <person name="Banes M.M."/>
            <person name="Lawrence M.L."/>
        </authorList>
    </citation>
    <scope>NUCLEOTIDE SEQUENCE [LARGE SCALE GENOMIC DNA]</scope>
    <source>
        <strain evidence="1 2">93-146</strain>
    </source>
</reference>
<sequence length="49" mass="5713">MIFIMGWQVVFTHQSPRPYHKRLRRAASPRLEGDLAFDQTVQCGLNSPR</sequence>
<accession>C5BBW4</accession>
<gene>
    <name evidence="1" type="ordered locus">NT01EI_3434</name>
</gene>
<evidence type="ECO:0000313" key="1">
    <source>
        <dbReference type="EMBL" id="ACR70571.1"/>
    </source>
</evidence>
<reference evidence="2" key="1">
    <citation type="submission" date="2009-03" db="EMBL/GenBank/DDBJ databases">
        <title>Complete genome sequence of Edwardsiella ictaluri 93-146.</title>
        <authorList>
            <person name="Williams M.L."/>
            <person name="Gillaspy A.F."/>
            <person name="Dyer D.W."/>
            <person name="Thune R.L."/>
            <person name="Waldbieser G.C."/>
            <person name="Schuster S.C."/>
            <person name="Gipson J."/>
            <person name="Zaitshik J."/>
            <person name="Landry C."/>
            <person name="Lawrence M.L."/>
        </authorList>
    </citation>
    <scope>NUCLEOTIDE SEQUENCE [LARGE SCALE GENOMIC DNA]</scope>
    <source>
        <strain evidence="2">93-146</strain>
    </source>
</reference>
<dbReference type="EMBL" id="CP001600">
    <property type="protein sequence ID" value="ACR70571.1"/>
    <property type="molecule type" value="Genomic_DNA"/>
</dbReference>
<evidence type="ECO:0000313" key="2">
    <source>
        <dbReference type="Proteomes" id="UP000001485"/>
    </source>
</evidence>
<proteinExistence type="predicted"/>
<dbReference type="AlphaFoldDB" id="C5BBW4"/>
<dbReference type="KEGG" id="eic:NT01EI_3434"/>
<name>C5BBW4_EDWI9</name>
<dbReference type="HOGENOM" id="CLU_3135072_0_0_6"/>
<protein>
    <submittedName>
        <fullName evidence="1">Uncharacterized protein</fullName>
    </submittedName>
</protein>
<dbReference type="Proteomes" id="UP000001485">
    <property type="component" value="Chromosome"/>
</dbReference>